<dbReference type="Proteomes" id="UP000181941">
    <property type="component" value="Unassembled WGS sequence"/>
</dbReference>
<dbReference type="AlphaFoldDB" id="A0A1J4U7K3"/>
<comment type="function">
    <text evidence="3 4">Together with the chaperonin GroEL, plays an essential role in assisting protein folding. The GroEL-GroES system forms a nano-cage that allows encapsulation of the non-native substrate proteins and provides a physical environment optimized to promote and accelerate protein folding. GroES binds to the apical surface of the GroEL ring, thereby capping the opening of the GroEL channel.</text>
</comment>
<dbReference type="SMART" id="SM00883">
    <property type="entry name" value="Cpn10"/>
    <property type="match status" value="1"/>
</dbReference>
<reference evidence="5 6" key="1">
    <citation type="journal article" date="2016" name="Environ. Microbiol.">
        <title>Genomic resolution of a cold subsurface aquifer community provides metabolic insights for novel microbes adapted to high CO concentrations.</title>
        <authorList>
            <person name="Probst A.J."/>
            <person name="Castelle C.J."/>
            <person name="Singh A."/>
            <person name="Brown C.T."/>
            <person name="Anantharaman K."/>
            <person name="Sharon I."/>
            <person name="Hug L.A."/>
            <person name="Burstein D."/>
            <person name="Emerson J.B."/>
            <person name="Thomas B.C."/>
            <person name="Banfield J.F."/>
        </authorList>
    </citation>
    <scope>NUCLEOTIDE SEQUENCE [LARGE SCALE GENOMIC DNA]</scope>
    <source>
        <strain evidence="5">CG1_02_32_51</strain>
    </source>
</reference>
<dbReference type="GO" id="GO:0005737">
    <property type="term" value="C:cytoplasm"/>
    <property type="evidence" value="ECO:0007669"/>
    <property type="project" value="UniProtKB-SubCell"/>
</dbReference>
<dbReference type="PANTHER" id="PTHR10772:SF63">
    <property type="entry name" value="20 KDA CHAPERONIN, CHLOROPLASTIC"/>
    <property type="match status" value="1"/>
</dbReference>
<keyword evidence="2 3" id="KW-0143">Chaperone</keyword>
<dbReference type="GO" id="GO:0051082">
    <property type="term" value="F:unfolded protein binding"/>
    <property type="evidence" value="ECO:0007669"/>
    <property type="project" value="TreeGrafter"/>
</dbReference>
<comment type="subunit">
    <text evidence="3">Heptamer of 7 subunits arranged in a ring. Interacts with the chaperonin GroEL.</text>
</comment>
<dbReference type="EMBL" id="MNVC01000024">
    <property type="protein sequence ID" value="OIO19259.1"/>
    <property type="molecule type" value="Genomic_DNA"/>
</dbReference>
<dbReference type="PANTHER" id="PTHR10772">
    <property type="entry name" value="10 KDA HEAT SHOCK PROTEIN"/>
    <property type="match status" value="1"/>
</dbReference>
<dbReference type="FunFam" id="2.30.33.40:FF:000001">
    <property type="entry name" value="10 kDa chaperonin"/>
    <property type="match status" value="1"/>
</dbReference>
<dbReference type="PROSITE" id="PS00681">
    <property type="entry name" value="CHAPERONINS_CPN10"/>
    <property type="match status" value="1"/>
</dbReference>
<dbReference type="Gene3D" id="2.30.33.40">
    <property type="entry name" value="GroES chaperonin"/>
    <property type="match status" value="1"/>
</dbReference>
<dbReference type="PRINTS" id="PR00297">
    <property type="entry name" value="CHAPERONIN10"/>
</dbReference>
<gene>
    <name evidence="3" type="primary">groES</name>
    <name evidence="3" type="synonym">groS</name>
    <name evidence="5" type="ORF">AUJ23_02215</name>
</gene>
<dbReference type="NCBIfam" id="NF001531">
    <property type="entry name" value="PRK00364.2-2"/>
    <property type="match status" value="1"/>
</dbReference>
<dbReference type="CDD" id="cd00320">
    <property type="entry name" value="cpn10"/>
    <property type="match status" value="1"/>
</dbReference>
<evidence type="ECO:0000256" key="3">
    <source>
        <dbReference type="HAMAP-Rule" id="MF_00580"/>
    </source>
</evidence>
<accession>A0A1J4U7K3</accession>
<dbReference type="InterPro" id="IPR018369">
    <property type="entry name" value="Chaprnonin_Cpn10_CS"/>
</dbReference>
<dbReference type="GO" id="GO:0051087">
    <property type="term" value="F:protein-folding chaperone binding"/>
    <property type="evidence" value="ECO:0007669"/>
    <property type="project" value="TreeGrafter"/>
</dbReference>
<evidence type="ECO:0000256" key="2">
    <source>
        <dbReference type="ARBA" id="ARBA00023186"/>
    </source>
</evidence>
<dbReference type="Pfam" id="PF00166">
    <property type="entry name" value="Cpn10"/>
    <property type="match status" value="1"/>
</dbReference>
<comment type="subcellular location">
    <subcellularLocation>
        <location evidence="3">Cytoplasm</location>
    </subcellularLocation>
</comment>
<dbReference type="InterPro" id="IPR037124">
    <property type="entry name" value="Chaperonin_GroES_sf"/>
</dbReference>
<proteinExistence type="inferred from homology"/>
<protein>
    <recommendedName>
        <fullName evidence="3">Co-chaperonin GroES</fullName>
    </recommendedName>
    <alternativeName>
        <fullName evidence="3">10 kDa chaperonin</fullName>
    </alternativeName>
    <alternativeName>
        <fullName evidence="3">Chaperonin-10</fullName>
        <shortName evidence="3">Cpn10</shortName>
    </alternativeName>
</protein>
<evidence type="ECO:0000256" key="1">
    <source>
        <dbReference type="ARBA" id="ARBA00006975"/>
    </source>
</evidence>
<dbReference type="InterPro" id="IPR011032">
    <property type="entry name" value="GroES-like_sf"/>
</dbReference>
<dbReference type="GO" id="GO:0005524">
    <property type="term" value="F:ATP binding"/>
    <property type="evidence" value="ECO:0007669"/>
    <property type="project" value="InterPro"/>
</dbReference>
<dbReference type="GO" id="GO:0044183">
    <property type="term" value="F:protein folding chaperone"/>
    <property type="evidence" value="ECO:0007669"/>
    <property type="project" value="InterPro"/>
</dbReference>
<dbReference type="HAMAP" id="MF_00580">
    <property type="entry name" value="CH10"/>
    <property type="match status" value="1"/>
</dbReference>
<comment type="similarity">
    <text evidence="1 3 4">Belongs to the GroES chaperonin family.</text>
</comment>
<dbReference type="STRING" id="1805238.AUJ23_02215"/>
<organism evidence="5 6">
    <name type="scientific">Candidatus Magasanikbacteria bacterium CG1_02_32_51</name>
    <dbReference type="NCBI Taxonomy" id="1805238"/>
    <lineage>
        <taxon>Bacteria</taxon>
        <taxon>Candidatus Magasanikiibacteriota</taxon>
    </lineage>
</organism>
<keyword evidence="3" id="KW-0963">Cytoplasm</keyword>
<evidence type="ECO:0000313" key="5">
    <source>
        <dbReference type="EMBL" id="OIO19259.1"/>
    </source>
</evidence>
<sequence length="91" mass="10031">MNIKPLGDRILVKPQAEEEKTASGIFLPDTVDKEKKAEGQIIALGNGEKLAKLGLSVGMKVLFKKWGGEEIKINDEEYKILDHVDVIAVVE</sequence>
<evidence type="ECO:0000313" key="6">
    <source>
        <dbReference type="Proteomes" id="UP000181941"/>
    </source>
</evidence>
<name>A0A1J4U7K3_9BACT</name>
<dbReference type="GO" id="GO:0046872">
    <property type="term" value="F:metal ion binding"/>
    <property type="evidence" value="ECO:0007669"/>
    <property type="project" value="TreeGrafter"/>
</dbReference>
<dbReference type="InterPro" id="IPR020818">
    <property type="entry name" value="Chaperonin_GroES"/>
</dbReference>
<evidence type="ECO:0000256" key="4">
    <source>
        <dbReference type="RuleBase" id="RU000535"/>
    </source>
</evidence>
<comment type="caution">
    <text evidence="5">The sequence shown here is derived from an EMBL/GenBank/DDBJ whole genome shotgun (WGS) entry which is preliminary data.</text>
</comment>
<dbReference type="SUPFAM" id="SSF50129">
    <property type="entry name" value="GroES-like"/>
    <property type="match status" value="1"/>
</dbReference>